<gene>
    <name evidence="7" type="ORF">C1637_14150</name>
    <name evidence="6" type="ORF">EG342_18415</name>
</gene>
<dbReference type="Proteomes" id="UP000236262">
    <property type="component" value="Unassembled WGS sequence"/>
</dbReference>
<dbReference type="PANTHER" id="PTHR30026">
    <property type="entry name" value="OUTER MEMBRANE PROTEIN TOLC"/>
    <property type="match status" value="1"/>
</dbReference>
<keyword evidence="4" id="KW-0472">Membrane</keyword>
<dbReference type="Proteomes" id="UP000279972">
    <property type="component" value="Chromosome"/>
</dbReference>
<keyword evidence="5" id="KW-0998">Cell outer membrane</keyword>
<dbReference type="OrthoDB" id="1091220at2"/>
<keyword evidence="3" id="KW-0812">Transmembrane</keyword>
<keyword evidence="9" id="KW-1185">Reference proteome</keyword>
<evidence type="ECO:0008006" key="10">
    <source>
        <dbReference type="Google" id="ProtNLM"/>
    </source>
</evidence>
<keyword evidence="2" id="KW-1134">Transmembrane beta strand</keyword>
<evidence type="ECO:0000256" key="4">
    <source>
        <dbReference type="ARBA" id="ARBA00023136"/>
    </source>
</evidence>
<evidence type="ECO:0000313" key="8">
    <source>
        <dbReference type="Proteomes" id="UP000236262"/>
    </source>
</evidence>
<dbReference type="PANTHER" id="PTHR30026:SF20">
    <property type="entry name" value="OUTER MEMBRANE PROTEIN TOLC"/>
    <property type="match status" value="1"/>
</dbReference>
<dbReference type="EMBL" id="PPEH01000005">
    <property type="protein sequence ID" value="PNW12970.1"/>
    <property type="molecule type" value="Genomic_DNA"/>
</dbReference>
<dbReference type="InterPro" id="IPR051906">
    <property type="entry name" value="TolC-like"/>
</dbReference>
<dbReference type="RefSeq" id="WP_103292373.1">
    <property type="nucleotide sequence ID" value="NZ_CP033924.1"/>
</dbReference>
<dbReference type="SUPFAM" id="SSF56954">
    <property type="entry name" value="Outer membrane efflux proteins (OEP)"/>
    <property type="match status" value="1"/>
</dbReference>
<evidence type="ECO:0000313" key="9">
    <source>
        <dbReference type="Proteomes" id="UP000279972"/>
    </source>
</evidence>
<accession>A0A3G6RGE5</accession>
<dbReference type="GO" id="GO:1990281">
    <property type="term" value="C:efflux pump complex"/>
    <property type="evidence" value="ECO:0007669"/>
    <property type="project" value="TreeGrafter"/>
</dbReference>
<proteinExistence type="predicted"/>
<dbReference type="KEGG" id="clac:EG342_18415"/>
<dbReference type="GO" id="GO:0015288">
    <property type="term" value="F:porin activity"/>
    <property type="evidence" value="ECO:0007669"/>
    <property type="project" value="TreeGrafter"/>
</dbReference>
<protein>
    <recommendedName>
        <fullName evidence="10">TolC family protein</fullName>
    </recommendedName>
</protein>
<evidence type="ECO:0000313" key="6">
    <source>
        <dbReference type="EMBL" id="AZA83737.1"/>
    </source>
</evidence>
<sequence>MNTTYTYLTRWFIVLTTLILCFSVKAQTTEHALPYFIKTAQINSPLLNDYNNQVISNKIDSLKLRATYGFIITGEANAGYSPNIKGWGYDNALTNGQSLFAGVRVVKEFISRNNLDTRLKAYDASIAQILAQKHLTIQTLNKQITDQYIATYSSQQRYELSREIISLLNQEDVILKKLTQSSVFKQTDYLTFKVTLQQNELTLQQQQADWQSNYALLNYLCGIVDTHFPALDTPSISKTPIPTDFKESVYTQAYKADSLKITNDSEIIKYNYKPKITAFSDGGYQSSFTQTPYKNFGLGVGVGVSIPIYDGHQKKMLLQQNQLALQTRQKYLEQTERQYQQQIFQIQNQMEQYYKMIGTATQQINYAKTLVEANARQLPTGDVRMVDFILSINNLLNLKGNIIQYNATLFNLQNQMQYLIIQ</sequence>
<dbReference type="AlphaFoldDB" id="A0A3G6RGE5"/>
<dbReference type="Gene3D" id="1.20.1600.10">
    <property type="entry name" value="Outer membrane efflux proteins (OEP)"/>
    <property type="match status" value="1"/>
</dbReference>
<reference evidence="7 8" key="1">
    <citation type="submission" date="2018-01" db="EMBL/GenBank/DDBJ databases">
        <title>Draft genome sequences of Chryseobacterium lactis NCTC11390, Chryseobacterium oncorhynchi 701B-08, and Chryseobacterium viscerum 687B-08.</title>
        <authorList>
            <person name="Jeong J.-J."/>
            <person name="Lee Y.J."/>
            <person name="Park B."/>
            <person name="Choi I.-G."/>
            <person name="Kim K.D."/>
        </authorList>
    </citation>
    <scope>NUCLEOTIDE SEQUENCE [LARGE SCALE GENOMIC DNA]</scope>
    <source>
        <strain evidence="7 8">NCTC11390</strain>
    </source>
</reference>
<evidence type="ECO:0000256" key="2">
    <source>
        <dbReference type="ARBA" id="ARBA00022452"/>
    </source>
</evidence>
<evidence type="ECO:0000313" key="7">
    <source>
        <dbReference type="EMBL" id="PNW12970.1"/>
    </source>
</evidence>
<name>A0A3G6RGE5_CHRLC</name>
<dbReference type="EMBL" id="CP033924">
    <property type="protein sequence ID" value="AZA83737.1"/>
    <property type="molecule type" value="Genomic_DNA"/>
</dbReference>
<dbReference type="GO" id="GO:0009279">
    <property type="term" value="C:cell outer membrane"/>
    <property type="evidence" value="ECO:0007669"/>
    <property type="project" value="UniProtKB-SubCell"/>
</dbReference>
<organism evidence="7 8">
    <name type="scientific">Chryseobacterium lactis</name>
    <dbReference type="NCBI Taxonomy" id="1241981"/>
    <lineage>
        <taxon>Bacteria</taxon>
        <taxon>Pseudomonadati</taxon>
        <taxon>Bacteroidota</taxon>
        <taxon>Flavobacteriia</taxon>
        <taxon>Flavobacteriales</taxon>
        <taxon>Weeksellaceae</taxon>
        <taxon>Chryseobacterium group</taxon>
        <taxon>Chryseobacterium</taxon>
    </lineage>
</organism>
<evidence type="ECO:0000256" key="5">
    <source>
        <dbReference type="ARBA" id="ARBA00023237"/>
    </source>
</evidence>
<evidence type="ECO:0000256" key="1">
    <source>
        <dbReference type="ARBA" id="ARBA00004442"/>
    </source>
</evidence>
<reference evidence="6 9" key="2">
    <citation type="submission" date="2018-11" db="EMBL/GenBank/DDBJ databases">
        <title>Proposal to divide the Flavobacteriaceae and reorganize its genera based on Amino Acid Identity values calculated from whole genome sequences.</title>
        <authorList>
            <person name="Nicholson A.C."/>
            <person name="Gulvik C.A."/>
            <person name="Whitney A.M."/>
            <person name="Humrighouse B.W."/>
            <person name="Bell M."/>
            <person name="Holmes B."/>
            <person name="Steigerwalt A.G."/>
            <person name="Villarma A."/>
            <person name="Sheth M."/>
            <person name="Batra D."/>
            <person name="Pryor J."/>
            <person name="Bernardet J.-F."/>
            <person name="Hugo C."/>
            <person name="Kampfer P."/>
            <person name="Newman J."/>
            <person name="McQuiston J.R."/>
        </authorList>
    </citation>
    <scope>NUCLEOTIDE SEQUENCE [LARGE SCALE GENOMIC DNA]</scope>
    <source>
        <strain evidence="6 9">KC_1864</strain>
    </source>
</reference>
<dbReference type="GO" id="GO:0015562">
    <property type="term" value="F:efflux transmembrane transporter activity"/>
    <property type="evidence" value="ECO:0007669"/>
    <property type="project" value="InterPro"/>
</dbReference>
<comment type="subcellular location">
    <subcellularLocation>
        <location evidence="1">Cell outer membrane</location>
    </subcellularLocation>
</comment>
<evidence type="ECO:0000256" key="3">
    <source>
        <dbReference type="ARBA" id="ARBA00022692"/>
    </source>
</evidence>